<dbReference type="Proteomes" id="UP000034215">
    <property type="component" value="Unassembled WGS sequence"/>
</dbReference>
<dbReference type="InterPro" id="IPR037185">
    <property type="entry name" value="EmrE-like"/>
</dbReference>
<evidence type="ECO:0000256" key="2">
    <source>
        <dbReference type="ARBA" id="ARBA00022475"/>
    </source>
</evidence>
<feature type="domain" description="EamA" evidence="7">
    <location>
        <begin position="8"/>
        <end position="140"/>
    </location>
</feature>
<evidence type="ECO:0000313" key="8">
    <source>
        <dbReference type="EMBL" id="KKR42982.1"/>
    </source>
</evidence>
<dbReference type="Pfam" id="PF00892">
    <property type="entry name" value="EamA"/>
    <property type="match status" value="2"/>
</dbReference>
<comment type="caution">
    <text evidence="8">The sequence shown here is derived from an EMBL/GenBank/DDBJ whole genome shotgun (WGS) entry which is preliminary data.</text>
</comment>
<feature type="transmembrane region" description="Helical" evidence="6">
    <location>
        <begin position="36"/>
        <end position="57"/>
    </location>
</feature>
<evidence type="ECO:0000256" key="5">
    <source>
        <dbReference type="ARBA" id="ARBA00023136"/>
    </source>
</evidence>
<proteinExistence type="predicted"/>
<feature type="transmembrane region" description="Helical" evidence="6">
    <location>
        <begin position="220"/>
        <end position="241"/>
    </location>
</feature>
<evidence type="ECO:0000313" key="9">
    <source>
        <dbReference type="Proteomes" id="UP000034215"/>
    </source>
</evidence>
<feature type="transmembrane region" description="Helical" evidence="6">
    <location>
        <begin position="126"/>
        <end position="145"/>
    </location>
</feature>
<keyword evidence="2" id="KW-1003">Cell membrane</keyword>
<sequence length="305" mass="33368">MSPLRKRAYLELLVVAIIWGCASPVIKYTLGGFSPAIFLTYRFFISTVIAVIIFFFVKMKIPKNPKTMGIILINGFLLSTVSLGLLFLGTDKTTSIESNLISTMSPIIIAVAGVFFLRERITKRESLGILIALGGTLITIIEPILKFNQGFTGLTGNLLVLASVIVSAATAILAKIALRDEADALFATNVSFIVGFLTLIPFTLRQILNADFQVLTSVPIGYHLGVFYMAILSGTLAYFLWHKAEKTIEVGEVNLVAYLYPVFGAPLSLLWLKEKIETPFIIGGIIIIIGVALAQWKKRSYVISA</sequence>
<keyword evidence="3 6" id="KW-0812">Transmembrane</keyword>
<name>A0A0G0TYB5_9BACT</name>
<reference evidence="8 9" key="1">
    <citation type="journal article" date="2015" name="Nature">
        <title>rRNA introns, odd ribosomes, and small enigmatic genomes across a large radiation of phyla.</title>
        <authorList>
            <person name="Brown C.T."/>
            <person name="Hug L.A."/>
            <person name="Thomas B.C."/>
            <person name="Sharon I."/>
            <person name="Castelle C.J."/>
            <person name="Singh A."/>
            <person name="Wilkins M.J."/>
            <person name="Williams K.H."/>
            <person name="Banfield J.F."/>
        </authorList>
    </citation>
    <scope>NUCLEOTIDE SEQUENCE [LARGE SCALE GENOMIC DNA]</scope>
</reference>
<comment type="subcellular location">
    <subcellularLocation>
        <location evidence="1">Cell membrane</location>
        <topology evidence="1">Multi-pass membrane protein</topology>
    </subcellularLocation>
</comment>
<feature type="transmembrane region" description="Helical" evidence="6">
    <location>
        <begin position="69"/>
        <end position="88"/>
    </location>
</feature>
<dbReference type="EMBL" id="LBYA01000017">
    <property type="protein sequence ID" value="KKR42982.1"/>
    <property type="molecule type" value="Genomic_DNA"/>
</dbReference>
<dbReference type="PANTHER" id="PTHR32322:SF18">
    <property type="entry name" value="S-ADENOSYLMETHIONINE_S-ADENOSYLHOMOCYSTEINE TRANSPORTER"/>
    <property type="match status" value="1"/>
</dbReference>
<dbReference type="InterPro" id="IPR050638">
    <property type="entry name" value="AA-Vitamin_Transporters"/>
</dbReference>
<evidence type="ECO:0000256" key="3">
    <source>
        <dbReference type="ARBA" id="ARBA00022692"/>
    </source>
</evidence>
<keyword evidence="5 6" id="KW-0472">Membrane</keyword>
<dbReference type="GO" id="GO:0005886">
    <property type="term" value="C:plasma membrane"/>
    <property type="evidence" value="ECO:0007669"/>
    <property type="project" value="UniProtKB-SubCell"/>
</dbReference>
<evidence type="ECO:0000256" key="6">
    <source>
        <dbReference type="SAM" id="Phobius"/>
    </source>
</evidence>
<dbReference type="AlphaFoldDB" id="A0A0G0TYB5"/>
<gene>
    <name evidence="8" type="ORF">UT76_C0017G0003</name>
</gene>
<dbReference type="SUPFAM" id="SSF103481">
    <property type="entry name" value="Multidrug resistance efflux transporter EmrE"/>
    <property type="match status" value="2"/>
</dbReference>
<feature type="domain" description="EamA" evidence="7">
    <location>
        <begin position="155"/>
        <end position="293"/>
    </location>
</feature>
<feature type="transmembrane region" description="Helical" evidence="6">
    <location>
        <begin position="253"/>
        <end position="272"/>
    </location>
</feature>
<feature type="transmembrane region" description="Helical" evidence="6">
    <location>
        <begin position="151"/>
        <end position="174"/>
    </location>
</feature>
<feature type="transmembrane region" description="Helical" evidence="6">
    <location>
        <begin position="186"/>
        <end position="208"/>
    </location>
</feature>
<feature type="transmembrane region" description="Helical" evidence="6">
    <location>
        <begin position="12"/>
        <end position="30"/>
    </location>
</feature>
<organism evidence="8 9">
    <name type="scientific">Candidatus Woesebacteria bacterium GW2011_GWB1_40_12</name>
    <dbReference type="NCBI Taxonomy" id="1618576"/>
    <lineage>
        <taxon>Bacteria</taxon>
        <taxon>Candidatus Woeseibacteriota</taxon>
    </lineage>
</organism>
<feature type="transmembrane region" description="Helical" evidence="6">
    <location>
        <begin position="278"/>
        <end position="296"/>
    </location>
</feature>
<evidence type="ECO:0000256" key="1">
    <source>
        <dbReference type="ARBA" id="ARBA00004651"/>
    </source>
</evidence>
<accession>A0A0G0TYB5</accession>
<evidence type="ECO:0000259" key="7">
    <source>
        <dbReference type="Pfam" id="PF00892"/>
    </source>
</evidence>
<dbReference type="PANTHER" id="PTHR32322">
    <property type="entry name" value="INNER MEMBRANE TRANSPORTER"/>
    <property type="match status" value="1"/>
</dbReference>
<dbReference type="InterPro" id="IPR000620">
    <property type="entry name" value="EamA_dom"/>
</dbReference>
<keyword evidence="4 6" id="KW-1133">Transmembrane helix</keyword>
<evidence type="ECO:0000256" key="4">
    <source>
        <dbReference type="ARBA" id="ARBA00022989"/>
    </source>
</evidence>
<feature type="transmembrane region" description="Helical" evidence="6">
    <location>
        <begin position="100"/>
        <end position="117"/>
    </location>
</feature>
<protein>
    <recommendedName>
        <fullName evidence="7">EamA domain-containing protein</fullName>
    </recommendedName>
</protein>